<gene>
    <name evidence="2" type="ORF">BDFB_006504</name>
</gene>
<dbReference type="PANTHER" id="PTHR21567">
    <property type="entry name" value="CLASP"/>
    <property type="match status" value="1"/>
</dbReference>
<reference evidence="2 3" key="1">
    <citation type="submission" date="2017-03" db="EMBL/GenBank/DDBJ databases">
        <title>Genome of the blue death feigning beetle - Asbolus verrucosus.</title>
        <authorList>
            <person name="Rider S.D."/>
        </authorList>
    </citation>
    <scope>NUCLEOTIDE SEQUENCE [LARGE SCALE GENOMIC DNA]</scope>
    <source>
        <strain evidence="2">Butters</strain>
        <tissue evidence="2">Head and leg muscle</tissue>
    </source>
</reference>
<dbReference type="InterPro" id="IPR016024">
    <property type="entry name" value="ARM-type_fold"/>
</dbReference>
<evidence type="ECO:0000259" key="1">
    <source>
        <dbReference type="SMART" id="SM01349"/>
    </source>
</evidence>
<dbReference type="Gene3D" id="1.25.10.10">
    <property type="entry name" value="Leucine-rich Repeat Variant"/>
    <property type="match status" value="1"/>
</dbReference>
<sequence>TQKNENINQKSIFSYNVYRTNNEQRPSVPTTTNFKSTSASSALWNDPEVLYVNEKVLKRRTRRKGILRESSTQTSKTILQLAQLEAGYMSPDSLTASPRDCGNYSMANCPYSVSNRLSDYTLEGSCHEQDCLFNTKRRERTPPKFFDKPLTQTFLERNRNKILAKRFDAITCYKRESRSDPHTMKSRSFVGSYDHPNYIQEPMEVKRRPMGSPKVRFHRKSSKSLDLPDNSFVRRKSSSVCYVPQNTFMCPTAASQIKSKMAEIQGTNSLIPAMRRGRSTSPKPSIDRRRFDISRKIPYIDQSKSDVSSSTTLINTNRIPDRVKLRNLFDEDLLKVDDISLKMSDDRLSLVSNLDPSNSSIDNTICAAVSRLREPDWRIALRGLAEIVEICRLVDVDLVYDYMSSINQRLIELLKSPRSHVCRTACQAAGHLFEYIKDTRRPEFDDIVDLLLHKTADANKFIRQDANLALDCMVTHISPFNAVRALCSKGPFHKNPLVRTATVRLLVCVIVIAGADFILNPNNNEYTRKRIILNLARFLEDKNLETRKLAERLYKVLCKEPRFDIYLKKYLEKDQILKIKKTLRIIHKK</sequence>
<dbReference type="SMART" id="SM01349">
    <property type="entry name" value="TOG"/>
    <property type="match status" value="1"/>
</dbReference>
<name>A0A482VBS5_ASBVE</name>
<dbReference type="Proteomes" id="UP000292052">
    <property type="component" value="Unassembled WGS sequence"/>
</dbReference>
<dbReference type="OrthoDB" id="63891at2759"/>
<dbReference type="EMBL" id="QDEB01117461">
    <property type="protein sequence ID" value="RZB40601.1"/>
    <property type="molecule type" value="Genomic_DNA"/>
</dbReference>
<dbReference type="GO" id="GO:0045180">
    <property type="term" value="C:basal cortex"/>
    <property type="evidence" value="ECO:0007669"/>
    <property type="project" value="TreeGrafter"/>
</dbReference>
<dbReference type="GO" id="GO:0008017">
    <property type="term" value="F:microtubule binding"/>
    <property type="evidence" value="ECO:0007669"/>
    <property type="project" value="TreeGrafter"/>
</dbReference>
<feature type="non-terminal residue" evidence="2">
    <location>
        <position position="589"/>
    </location>
</feature>
<comment type="caution">
    <text evidence="2">The sequence shown here is derived from an EMBL/GenBank/DDBJ whole genome shotgun (WGS) entry which is preliminary data.</text>
</comment>
<feature type="domain" description="TOG" evidence="1">
    <location>
        <begin position="349"/>
        <end position="589"/>
    </location>
</feature>
<dbReference type="GO" id="GO:0090307">
    <property type="term" value="P:mitotic spindle assembly"/>
    <property type="evidence" value="ECO:0007669"/>
    <property type="project" value="TreeGrafter"/>
</dbReference>
<evidence type="ECO:0000313" key="2">
    <source>
        <dbReference type="EMBL" id="RZB40601.1"/>
    </source>
</evidence>
<proteinExistence type="predicted"/>
<dbReference type="AlphaFoldDB" id="A0A482VBS5"/>
<dbReference type="GO" id="GO:0005881">
    <property type="term" value="C:cytoplasmic microtubule"/>
    <property type="evidence" value="ECO:0007669"/>
    <property type="project" value="TreeGrafter"/>
</dbReference>
<keyword evidence="3" id="KW-1185">Reference proteome</keyword>
<dbReference type="PANTHER" id="PTHR21567:SF88">
    <property type="entry name" value="TOG DOMAIN-CONTAINING PROTEIN"/>
    <property type="match status" value="1"/>
</dbReference>
<dbReference type="GO" id="GO:0005876">
    <property type="term" value="C:spindle microtubule"/>
    <property type="evidence" value="ECO:0007669"/>
    <property type="project" value="TreeGrafter"/>
</dbReference>
<dbReference type="GO" id="GO:0040001">
    <property type="term" value="P:establishment of mitotic spindle localization"/>
    <property type="evidence" value="ECO:0007669"/>
    <property type="project" value="TreeGrafter"/>
</dbReference>
<dbReference type="GO" id="GO:0005815">
    <property type="term" value="C:microtubule organizing center"/>
    <property type="evidence" value="ECO:0007669"/>
    <property type="project" value="TreeGrafter"/>
</dbReference>
<evidence type="ECO:0000313" key="3">
    <source>
        <dbReference type="Proteomes" id="UP000292052"/>
    </source>
</evidence>
<dbReference type="SUPFAM" id="SSF48371">
    <property type="entry name" value="ARM repeat"/>
    <property type="match status" value="1"/>
</dbReference>
<feature type="non-terminal residue" evidence="2">
    <location>
        <position position="1"/>
    </location>
</feature>
<dbReference type="GO" id="GO:0072686">
    <property type="term" value="C:mitotic spindle"/>
    <property type="evidence" value="ECO:0007669"/>
    <property type="project" value="TreeGrafter"/>
</dbReference>
<protein>
    <submittedName>
        <fullName evidence="2">Protein FAM179B-like</fullName>
    </submittedName>
</protein>
<dbReference type="InterPro" id="IPR011989">
    <property type="entry name" value="ARM-like"/>
</dbReference>
<accession>A0A482VBS5</accession>
<dbReference type="InterPro" id="IPR034085">
    <property type="entry name" value="TOG"/>
</dbReference>
<organism evidence="2 3">
    <name type="scientific">Asbolus verrucosus</name>
    <name type="common">Desert ironclad beetle</name>
    <dbReference type="NCBI Taxonomy" id="1661398"/>
    <lineage>
        <taxon>Eukaryota</taxon>
        <taxon>Metazoa</taxon>
        <taxon>Ecdysozoa</taxon>
        <taxon>Arthropoda</taxon>
        <taxon>Hexapoda</taxon>
        <taxon>Insecta</taxon>
        <taxon>Pterygota</taxon>
        <taxon>Neoptera</taxon>
        <taxon>Endopterygota</taxon>
        <taxon>Coleoptera</taxon>
        <taxon>Polyphaga</taxon>
        <taxon>Cucujiformia</taxon>
        <taxon>Tenebrionidae</taxon>
        <taxon>Pimeliinae</taxon>
        <taxon>Asbolus</taxon>
    </lineage>
</organism>
<dbReference type="GO" id="GO:0000776">
    <property type="term" value="C:kinetochore"/>
    <property type="evidence" value="ECO:0007669"/>
    <property type="project" value="TreeGrafter"/>
</dbReference>